<keyword evidence="1" id="KW-0234">DNA repair</keyword>
<accession>A0ABS6FHB2</accession>
<protein>
    <recommendedName>
        <fullName evidence="1">Recombination protein RecR</fullName>
    </recommendedName>
</protein>
<dbReference type="Pfam" id="PF21175">
    <property type="entry name" value="RecR_C"/>
    <property type="match status" value="1"/>
</dbReference>
<sequence>MNKEIGPIEDLIKKLNRLPGIGSKTAQRLAYHIIEMEDVEVADLANSIIRAKKDTKQCSICMNYADSDPCEICSNNSRDDSIICVVESPKDVEAMERSLSFRGKYHVLHGVISPLKGKTAEDVTINQLLKRIENGNVKEVIVATNPTVDGDTTARYIQNILEKYDDLIISRIGYGLPVGGDLEYYDEITISTAIQNRRKLD</sequence>
<comment type="caution">
    <text evidence="3">The sequence shown here is derived from an EMBL/GenBank/DDBJ whole genome shotgun (WGS) entry which is preliminary data.</text>
</comment>
<evidence type="ECO:0000313" key="3">
    <source>
        <dbReference type="EMBL" id="MBU5669356.1"/>
    </source>
</evidence>
<dbReference type="InterPro" id="IPR006171">
    <property type="entry name" value="TOPRIM_dom"/>
</dbReference>
<comment type="function">
    <text evidence="1">May play a role in DNA repair. It seems to be involved in an RecBC-independent recombinational process of DNA repair. It may act with RecF and RecO.</text>
</comment>
<dbReference type="EMBL" id="JAHLQO010000004">
    <property type="protein sequence ID" value="MBU5669356.1"/>
    <property type="molecule type" value="Genomic_DNA"/>
</dbReference>
<keyword evidence="1" id="KW-0863">Zinc-finger</keyword>
<dbReference type="PANTHER" id="PTHR30446:SF0">
    <property type="entry name" value="RECOMBINATION PROTEIN RECR"/>
    <property type="match status" value="1"/>
</dbReference>
<dbReference type="InterPro" id="IPR034137">
    <property type="entry name" value="TOPRIM_RecR"/>
</dbReference>
<feature type="zinc finger region" description="C4-type" evidence="1">
    <location>
        <begin position="58"/>
        <end position="73"/>
    </location>
</feature>
<keyword evidence="1" id="KW-0233">DNA recombination</keyword>
<gene>
    <name evidence="1 3" type="primary">recR</name>
    <name evidence="3" type="ORF">KQI68_05830</name>
</gene>
<evidence type="ECO:0000259" key="2">
    <source>
        <dbReference type="PROSITE" id="PS50880"/>
    </source>
</evidence>
<dbReference type="SMART" id="SM00493">
    <property type="entry name" value="TOPRIM"/>
    <property type="match status" value="1"/>
</dbReference>
<dbReference type="NCBIfam" id="TIGR00615">
    <property type="entry name" value="recR"/>
    <property type="match status" value="1"/>
</dbReference>
<dbReference type="InterPro" id="IPR015967">
    <property type="entry name" value="Rcmb_RecR_Znf"/>
</dbReference>
<evidence type="ECO:0000313" key="4">
    <source>
        <dbReference type="Proteomes" id="UP000783742"/>
    </source>
</evidence>
<dbReference type="PANTHER" id="PTHR30446">
    <property type="entry name" value="RECOMBINATION PROTEIN RECR"/>
    <property type="match status" value="1"/>
</dbReference>
<keyword evidence="1" id="KW-0479">Metal-binding</keyword>
<dbReference type="Pfam" id="PF13662">
    <property type="entry name" value="Toprim_4"/>
    <property type="match status" value="1"/>
</dbReference>
<dbReference type="PROSITE" id="PS50880">
    <property type="entry name" value="TOPRIM"/>
    <property type="match status" value="1"/>
</dbReference>
<comment type="similarity">
    <text evidence="1">Belongs to the RecR family.</text>
</comment>
<name>A0ABS6FHB2_9FIRM</name>
<dbReference type="Pfam" id="PF21176">
    <property type="entry name" value="RecR_HhH"/>
    <property type="match status" value="1"/>
</dbReference>
<dbReference type="RefSeq" id="WP_216549512.1">
    <property type="nucleotide sequence ID" value="NZ_JAHLQO010000004.1"/>
</dbReference>
<dbReference type="HAMAP" id="MF_00017">
    <property type="entry name" value="RecR"/>
    <property type="match status" value="1"/>
</dbReference>
<proteinExistence type="inferred from homology"/>
<feature type="domain" description="Toprim" evidence="2">
    <location>
        <begin position="81"/>
        <end position="177"/>
    </location>
</feature>
<dbReference type="InterPro" id="IPR000093">
    <property type="entry name" value="DNA_Rcmb_RecR"/>
</dbReference>
<dbReference type="Proteomes" id="UP000783742">
    <property type="component" value="Unassembled WGS sequence"/>
</dbReference>
<dbReference type="Pfam" id="PF02132">
    <property type="entry name" value="RecR_ZnF"/>
    <property type="match status" value="1"/>
</dbReference>
<keyword evidence="1" id="KW-0227">DNA damage</keyword>
<keyword evidence="1" id="KW-0862">Zinc</keyword>
<dbReference type="PROSITE" id="PS01300">
    <property type="entry name" value="RECR"/>
    <property type="match status" value="1"/>
</dbReference>
<dbReference type="CDD" id="cd01025">
    <property type="entry name" value="TOPRIM_recR"/>
    <property type="match status" value="1"/>
</dbReference>
<organism evidence="3 4">
    <name type="scientific">Peptoniphilus ovalis</name>
    <dbReference type="NCBI Taxonomy" id="2841503"/>
    <lineage>
        <taxon>Bacteria</taxon>
        <taxon>Bacillati</taxon>
        <taxon>Bacillota</taxon>
        <taxon>Tissierellia</taxon>
        <taxon>Tissierellales</taxon>
        <taxon>Peptoniphilaceae</taxon>
        <taxon>Peptoniphilus</taxon>
    </lineage>
</organism>
<keyword evidence="4" id="KW-1185">Reference proteome</keyword>
<evidence type="ECO:0000256" key="1">
    <source>
        <dbReference type="HAMAP-Rule" id="MF_00017"/>
    </source>
</evidence>
<reference evidence="3 4" key="1">
    <citation type="submission" date="2021-06" db="EMBL/GenBank/DDBJ databases">
        <authorList>
            <person name="Sun Q."/>
            <person name="Li D."/>
        </authorList>
    </citation>
    <scope>NUCLEOTIDE SEQUENCE [LARGE SCALE GENOMIC DNA]</scope>
    <source>
        <strain evidence="3 4">MSJ-1</strain>
    </source>
</reference>